<dbReference type="GO" id="GO:0005524">
    <property type="term" value="F:ATP binding"/>
    <property type="evidence" value="ECO:0007669"/>
    <property type="project" value="UniProtKB-UniRule"/>
</dbReference>
<comment type="function">
    <text evidence="2">Catalyzes a mechanistically unusual reaction, the ATP-dependent insertion of CO2 between the N7 and N8 nitrogen atoms of 7,8-diaminopelargonic acid (DAPA, also called 7,8-diammoniononanoate) to form a ureido ring.</text>
</comment>
<keyword evidence="2" id="KW-0460">Magnesium</keyword>
<dbReference type="UniPathway" id="UPA00078">
    <property type="reaction ID" value="UER00161"/>
</dbReference>
<feature type="binding site" evidence="2">
    <location>
        <begin position="12"/>
        <end position="17"/>
    </location>
    <ligand>
        <name>ATP</name>
        <dbReference type="ChEBI" id="CHEBI:30616"/>
    </ligand>
</feature>
<dbReference type="GO" id="GO:0000287">
    <property type="term" value="F:magnesium ion binding"/>
    <property type="evidence" value="ECO:0007669"/>
    <property type="project" value="UniProtKB-UniRule"/>
</dbReference>
<dbReference type="Proteomes" id="UP000199602">
    <property type="component" value="Unassembled WGS sequence"/>
</dbReference>
<keyword evidence="4" id="KW-1185">Reference proteome</keyword>
<gene>
    <name evidence="2" type="primary">bioD</name>
    <name evidence="3" type="ORF">SAMN04488516_10569</name>
</gene>
<feature type="binding site" evidence="2">
    <location>
        <position position="36"/>
    </location>
    <ligand>
        <name>substrate</name>
    </ligand>
</feature>
<comment type="subcellular location">
    <subcellularLocation>
        <location evidence="2">Cytoplasm</location>
    </subcellularLocation>
</comment>
<keyword evidence="2" id="KW-0963">Cytoplasm</keyword>
<feature type="active site" evidence="2">
    <location>
        <position position="32"/>
    </location>
</feature>
<accession>A0A1H0DLR7</accession>
<comment type="caution">
    <text evidence="2">Lacks conserved residue(s) required for the propagation of feature annotation.</text>
</comment>
<keyword evidence="2" id="KW-0436">Ligase</keyword>
<evidence type="ECO:0000256" key="1">
    <source>
        <dbReference type="ARBA" id="ARBA00022756"/>
    </source>
</evidence>
<feature type="binding site" evidence="2">
    <location>
        <position position="16"/>
    </location>
    <ligand>
        <name>Mg(2+)</name>
        <dbReference type="ChEBI" id="CHEBI:18420"/>
    </ligand>
</feature>
<evidence type="ECO:0000256" key="2">
    <source>
        <dbReference type="HAMAP-Rule" id="MF_00336"/>
    </source>
</evidence>
<proteinExistence type="inferred from homology"/>
<name>A0A1H0DLR7_9BACT</name>
<dbReference type="InterPro" id="IPR027417">
    <property type="entry name" value="P-loop_NTPase"/>
</dbReference>
<evidence type="ECO:0000313" key="3">
    <source>
        <dbReference type="EMBL" id="SDN71018.1"/>
    </source>
</evidence>
<feature type="binding site" evidence="2">
    <location>
        <position position="98"/>
    </location>
    <ligand>
        <name>Mg(2+)</name>
        <dbReference type="ChEBI" id="CHEBI:18420"/>
    </ligand>
</feature>
<feature type="binding site" evidence="2">
    <location>
        <begin position="182"/>
        <end position="184"/>
    </location>
    <ligand>
        <name>ATP</name>
        <dbReference type="ChEBI" id="CHEBI:30616"/>
    </ligand>
</feature>
<protein>
    <recommendedName>
        <fullName evidence="2">ATP-dependent dethiobiotin synthetase BioD</fullName>
        <ecNumber evidence="2">6.3.3.3</ecNumber>
    </recommendedName>
    <alternativeName>
        <fullName evidence="2">DTB synthetase</fullName>
        <shortName evidence="2">DTBS</shortName>
    </alternativeName>
    <alternativeName>
        <fullName evidence="2">Dethiobiotin synthase</fullName>
    </alternativeName>
</protein>
<dbReference type="PIRSF" id="PIRSF006755">
    <property type="entry name" value="DTB_synth"/>
    <property type="match status" value="1"/>
</dbReference>
<dbReference type="Pfam" id="PF13500">
    <property type="entry name" value="AAA_26"/>
    <property type="match status" value="1"/>
</dbReference>
<dbReference type="EC" id="6.3.3.3" evidence="2"/>
<comment type="catalytic activity">
    <reaction evidence="2">
        <text>(7R,8S)-7,8-diammoniononanoate + CO2 + ATP = (4R,5S)-dethiobiotin + ADP + phosphate + 3 H(+)</text>
        <dbReference type="Rhea" id="RHEA:15805"/>
        <dbReference type="ChEBI" id="CHEBI:15378"/>
        <dbReference type="ChEBI" id="CHEBI:16526"/>
        <dbReference type="ChEBI" id="CHEBI:30616"/>
        <dbReference type="ChEBI" id="CHEBI:43474"/>
        <dbReference type="ChEBI" id="CHEBI:149469"/>
        <dbReference type="ChEBI" id="CHEBI:149473"/>
        <dbReference type="ChEBI" id="CHEBI:456216"/>
        <dbReference type="EC" id="6.3.3.3"/>
    </reaction>
</comment>
<dbReference type="AlphaFoldDB" id="A0A1H0DLR7"/>
<organism evidence="3 4">
    <name type="scientific">Desulfonauticus submarinus</name>
    <dbReference type="NCBI Taxonomy" id="206665"/>
    <lineage>
        <taxon>Bacteria</taxon>
        <taxon>Pseudomonadati</taxon>
        <taxon>Thermodesulfobacteriota</taxon>
        <taxon>Desulfovibrionia</taxon>
        <taxon>Desulfovibrionales</taxon>
        <taxon>Desulfonauticaceae</taxon>
        <taxon>Desulfonauticus</taxon>
    </lineage>
</organism>
<dbReference type="Gene3D" id="3.40.50.300">
    <property type="entry name" value="P-loop containing nucleotide triphosphate hydrolases"/>
    <property type="match status" value="1"/>
</dbReference>
<feature type="binding site" evidence="2">
    <location>
        <begin position="98"/>
        <end position="101"/>
    </location>
    <ligand>
        <name>ATP</name>
        <dbReference type="ChEBI" id="CHEBI:30616"/>
    </ligand>
</feature>
<dbReference type="STRING" id="206665.SAMN04488516_10569"/>
<dbReference type="GO" id="GO:0004141">
    <property type="term" value="F:dethiobiotin synthase activity"/>
    <property type="evidence" value="ECO:0007669"/>
    <property type="project" value="UniProtKB-UniRule"/>
</dbReference>
<dbReference type="PANTHER" id="PTHR43210">
    <property type="entry name" value="DETHIOBIOTIN SYNTHETASE"/>
    <property type="match status" value="1"/>
</dbReference>
<dbReference type="CDD" id="cd03109">
    <property type="entry name" value="DTBS"/>
    <property type="match status" value="1"/>
</dbReference>
<dbReference type="InterPro" id="IPR004472">
    <property type="entry name" value="DTB_synth_BioD"/>
</dbReference>
<keyword evidence="2" id="KW-0067">ATP-binding</keyword>
<dbReference type="GO" id="GO:0005829">
    <property type="term" value="C:cytosol"/>
    <property type="evidence" value="ECO:0007669"/>
    <property type="project" value="TreeGrafter"/>
</dbReference>
<keyword evidence="1 2" id="KW-0093">Biotin biosynthesis</keyword>
<comment type="pathway">
    <text evidence="2">Cofactor biosynthesis; biotin biosynthesis; biotin from 7,8-diaminononanoate: step 1/2.</text>
</comment>
<feature type="binding site" evidence="2">
    <location>
        <position position="43"/>
    </location>
    <ligand>
        <name>Mg(2+)</name>
        <dbReference type="ChEBI" id="CHEBI:18420"/>
    </ligand>
</feature>
<dbReference type="GO" id="GO:0009102">
    <property type="term" value="P:biotin biosynthetic process"/>
    <property type="evidence" value="ECO:0007669"/>
    <property type="project" value="UniProtKB-UniRule"/>
</dbReference>
<dbReference type="RefSeq" id="WP_092065103.1">
    <property type="nucleotide sequence ID" value="NZ_FNIN01000005.1"/>
</dbReference>
<dbReference type="EMBL" id="FNIN01000005">
    <property type="protein sequence ID" value="SDN71018.1"/>
    <property type="molecule type" value="Genomic_DNA"/>
</dbReference>
<sequence length="203" mass="22795">MHKVFITGTDTGVGKTFISSLLVKKFNAYYFKPIQTGSREELDSKTVQYLTGLEDKYFLSATYLFKEPVSPHLAAKIENREIDIKDIYCPNETPLIVEGAGGVFVPLNKKFFMLDLMKHLDLPILVVARSTLGTINHTLLTIKALKRKNLDVLGVILNGPLNQENKIAIEYYGKVKVLAEIPWLEVITPSVLDSLVNEIDIDL</sequence>
<comment type="subunit">
    <text evidence="2">Homodimer.</text>
</comment>
<comment type="cofactor">
    <cofactor evidence="2">
        <name>Mg(2+)</name>
        <dbReference type="ChEBI" id="CHEBI:18420"/>
    </cofactor>
</comment>
<dbReference type="OrthoDB" id="9802097at2"/>
<dbReference type="HAMAP" id="MF_00336">
    <property type="entry name" value="BioD"/>
    <property type="match status" value="1"/>
</dbReference>
<dbReference type="PANTHER" id="PTHR43210:SF5">
    <property type="entry name" value="DETHIOBIOTIN SYNTHETASE"/>
    <property type="match status" value="1"/>
</dbReference>
<evidence type="ECO:0000313" key="4">
    <source>
        <dbReference type="Proteomes" id="UP000199602"/>
    </source>
</evidence>
<feature type="binding site" evidence="2">
    <location>
        <position position="43"/>
    </location>
    <ligand>
        <name>ATP</name>
        <dbReference type="ChEBI" id="CHEBI:30616"/>
    </ligand>
</feature>
<dbReference type="SUPFAM" id="SSF52540">
    <property type="entry name" value="P-loop containing nucleoside triphosphate hydrolases"/>
    <property type="match status" value="1"/>
</dbReference>
<keyword evidence="2" id="KW-0479">Metal-binding</keyword>
<keyword evidence="2" id="KW-0547">Nucleotide-binding</keyword>
<dbReference type="NCBIfam" id="TIGR00347">
    <property type="entry name" value="bioD"/>
    <property type="match status" value="1"/>
</dbReference>
<reference evidence="3 4" key="1">
    <citation type="submission" date="2016-10" db="EMBL/GenBank/DDBJ databases">
        <authorList>
            <person name="de Groot N.N."/>
        </authorList>
    </citation>
    <scope>NUCLEOTIDE SEQUENCE [LARGE SCALE GENOMIC DNA]</scope>
    <source>
        <strain evidence="3 4">DSM 15269</strain>
    </source>
</reference>
<comment type="similarity">
    <text evidence="2">Belongs to the dethiobiotin synthetase family.</text>
</comment>